<dbReference type="GO" id="GO:0030170">
    <property type="term" value="F:pyridoxal phosphate binding"/>
    <property type="evidence" value="ECO:0007669"/>
    <property type="project" value="UniProtKB-ARBA"/>
</dbReference>
<evidence type="ECO:0000256" key="1">
    <source>
        <dbReference type="ARBA" id="ARBA00022898"/>
    </source>
</evidence>
<evidence type="ECO:0000256" key="4">
    <source>
        <dbReference type="SAM" id="MobiDB-lite"/>
    </source>
</evidence>
<evidence type="ECO:0000256" key="2">
    <source>
        <dbReference type="ARBA" id="ARBA00037999"/>
    </source>
</evidence>
<reference evidence="6" key="2">
    <citation type="journal article" date="2020" name="Microorganisms">
        <title>Osmotic Adaptation and Compatible Solute Biosynthesis of Phototrophic Bacteria as Revealed from Genome Analyses.</title>
        <authorList>
            <person name="Imhoff J.F."/>
            <person name="Rahn T."/>
            <person name="Kunzel S."/>
            <person name="Keller A."/>
            <person name="Neulinger S.C."/>
        </authorList>
    </citation>
    <scope>NUCLEOTIDE SEQUENCE</scope>
    <source>
        <strain evidence="6">DSM 11080</strain>
    </source>
</reference>
<dbReference type="Pfam" id="PF01041">
    <property type="entry name" value="DegT_DnrJ_EryC1"/>
    <property type="match status" value="2"/>
</dbReference>
<dbReference type="FunFam" id="3.40.640.10:FF:000089">
    <property type="entry name" value="Aminotransferase, DegT/DnrJ/EryC1/StrS family"/>
    <property type="match status" value="1"/>
</dbReference>
<dbReference type="CDD" id="cd00616">
    <property type="entry name" value="AHBA_syn"/>
    <property type="match status" value="1"/>
</dbReference>
<sequence length="597" mass="64201">MRTSKRSISTVAKHLILDVNSVVDLWLNTGSAASTEALFAAEQSGRAALWVAATSLATLDSVARQAFKRRGLKPEDAAAVVSRLMTLLLQRVSVLTAHGFEQAELYARARDFEDAQIAAAARSLGGQAACIVTEDRRFDAVDEVTCKTPAQALQWLQQEERSPAERGAAIPFIDLATQQALLRPQLERNLESVLRHGQYILGPEVRELEERLATYTGARHCVTAASGTDALLISLMALGIGPGDEVITTPFTFVATVEVIVLVGATPVFVDIEPDTCNLDVRLLEAKITDNTKAIMPVSLYGQPAEMDAINAVAARHGNIPVIEDAAQSFGAEYKGRKSGALSMIGCTSFFPSKPLGGYGDGGAIFTSDDAIAQACREIRVHGQSARYVHGRVGIGGRMDSLQCAVVLANLERFDQDIAQRQAVAWRYHQLLSSETGPSRSRAAAAQQRVGTQTSSVDDGSRPQSPNGRQGSRPEAGPLASRQGSPSNAVLTGDPLAPFDRAYRLLPWPGEDRTSVFAQYSLLVEDRDAMQARLKAEGIPTAVHYPMPMNQQPAYAHHCCPECTPIAAAVSAHIMSLPMHPHLGLAEQERIARALVD</sequence>
<dbReference type="Gene3D" id="3.40.640.10">
    <property type="entry name" value="Type I PLP-dependent aspartate aminotransferase-like (Major domain)"/>
    <property type="match status" value="1"/>
</dbReference>
<reference evidence="6" key="1">
    <citation type="submission" date="2017-08" db="EMBL/GenBank/DDBJ databases">
        <authorList>
            <person name="Imhoff J.F."/>
            <person name="Rahn T."/>
            <person name="Kuenzel S."/>
            <person name="Neulinger S.C."/>
        </authorList>
    </citation>
    <scope>NUCLEOTIDE SEQUENCE</scope>
    <source>
        <strain evidence="6">DSM 11080</strain>
    </source>
</reference>
<dbReference type="Gene3D" id="3.90.1150.10">
    <property type="entry name" value="Aspartate Aminotransferase, domain 1"/>
    <property type="match status" value="1"/>
</dbReference>
<evidence type="ECO:0000256" key="3">
    <source>
        <dbReference type="RuleBase" id="RU004508"/>
    </source>
</evidence>
<protein>
    <recommendedName>
        <fullName evidence="5">PIN domain-containing protein</fullName>
    </recommendedName>
</protein>
<dbReference type="SUPFAM" id="SSF53383">
    <property type="entry name" value="PLP-dependent transferases"/>
    <property type="match status" value="2"/>
</dbReference>
<keyword evidence="1 3" id="KW-0663">Pyridoxal phosphate</keyword>
<dbReference type="InterPro" id="IPR000653">
    <property type="entry name" value="DegT/StrS_aminotransferase"/>
</dbReference>
<dbReference type="EMBL" id="NRSJ01000018">
    <property type="protein sequence ID" value="MBK1705108.1"/>
    <property type="molecule type" value="Genomic_DNA"/>
</dbReference>
<dbReference type="Proteomes" id="UP001296776">
    <property type="component" value="Unassembled WGS sequence"/>
</dbReference>
<dbReference type="InterPro" id="IPR002716">
    <property type="entry name" value="PIN_dom"/>
</dbReference>
<feature type="compositionally biased region" description="Low complexity" evidence="4">
    <location>
        <begin position="439"/>
        <end position="449"/>
    </location>
</feature>
<feature type="compositionally biased region" description="Polar residues" evidence="4">
    <location>
        <begin position="450"/>
        <end position="470"/>
    </location>
</feature>
<dbReference type="AlphaFoldDB" id="A0AAJ0XAA2"/>
<dbReference type="Pfam" id="PF13470">
    <property type="entry name" value="PIN_3"/>
    <property type="match status" value="1"/>
</dbReference>
<evidence type="ECO:0000313" key="6">
    <source>
        <dbReference type="EMBL" id="MBK1705108.1"/>
    </source>
</evidence>
<dbReference type="PANTHER" id="PTHR30244:SF42">
    <property type="entry name" value="UDP-2-ACETAMIDO-2-DEOXY-3-OXO-D-GLUCURONATE AMINOTRANSFERASE"/>
    <property type="match status" value="1"/>
</dbReference>
<accession>A0AAJ0XAA2</accession>
<gene>
    <name evidence="6" type="ORF">CKO40_11285</name>
</gene>
<comment type="similarity">
    <text evidence="2 3">Belongs to the DegT/DnrJ/EryC1 family.</text>
</comment>
<dbReference type="SUPFAM" id="SSF88723">
    <property type="entry name" value="PIN domain-like"/>
    <property type="match status" value="1"/>
</dbReference>
<proteinExistence type="inferred from homology"/>
<feature type="domain" description="PIN" evidence="5">
    <location>
        <begin position="15"/>
        <end position="137"/>
    </location>
</feature>
<dbReference type="InterPro" id="IPR029060">
    <property type="entry name" value="PIN-like_dom_sf"/>
</dbReference>
<evidence type="ECO:0000259" key="5">
    <source>
        <dbReference type="Pfam" id="PF13470"/>
    </source>
</evidence>
<keyword evidence="7" id="KW-1185">Reference proteome</keyword>
<feature type="region of interest" description="Disordered" evidence="4">
    <location>
        <begin position="437"/>
        <end position="493"/>
    </location>
</feature>
<dbReference type="CDD" id="cd09854">
    <property type="entry name" value="PIN_VapC-like"/>
    <property type="match status" value="1"/>
</dbReference>
<dbReference type="PANTHER" id="PTHR30244">
    <property type="entry name" value="TRANSAMINASE"/>
    <property type="match status" value="1"/>
</dbReference>
<name>A0AAJ0XAA2_9GAMM</name>
<dbReference type="InterPro" id="IPR015421">
    <property type="entry name" value="PyrdxlP-dep_Trfase_major"/>
</dbReference>
<dbReference type="GO" id="GO:0000271">
    <property type="term" value="P:polysaccharide biosynthetic process"/>
    <property type="evidence" value="ECO:0007669"/>
    <property type="project" value="TreeGrafter"/>
</dbReference>
<evidence type="ECO:0000313" key="7">
    <source>
        <dbReference type="Proteomes" id="UP001296776"/>
    </source>
</evidence>
<dbReference type="InterPro" id="IPR015422">
    <property type="entry name" value="PyrdxlP-dep_Trfase_small"/>
</dbReference>
<organism evidence="6 7">
    <name type="scientific">Halochromatium glycolicum</name>
    <dbReference type="NCBI Taxonomy" id="85075"/>
    <lineage>
        <taxon>Bacteria</taxon>
        <taxon>Pseudomonadati</taxon>
        <taxon>Pseudomonadota</taxon>
        <taxon>Gammaproteobacteria</taxon>
        <taxon>Chromatiales</taxon>
        <taxon>Chromatiaceae</taxon>
        <taxon>Halochromatium</taxon>
    </lineage>
</organism>
<dbReference type="GO" id="GO:0008483">
    <property type="term" value="F:transaminase activity"/>
    <property type="evidence" value="ECO:0007669"/>
    <property type="project" value="TreeGrafter"/>
</dbReference>
<comment type="caution">
    <text evidence="6">The sequence shown here is derived from an EMBL/GenBank/DDBJ whole genome shotgun (WGS) entry which is preliminary data.</text>
</comment>
<dbReference type="InterPro" id="IPR015424">
    <property type="entry name" value="PyrdxlP-dep_Trfase"/>
</dbReference>